<dbReference type="Gene3D" id="3.90.1440.10">
    <property type="entry name" value="SecA, preprotein cross-linking domain"/>
    <property type="match status" value="1"/>
</dbReference>
<keyword evidence="4 15" id="KW-0813">Transport</keyword>
<keyword evidence="20" id="KW-1185">Reference proteome</keyword>
<dbReference type="HAMAP" id="MF_01382">
    <property type="entry name" value="SecA"/>
    <property type="match status" value="1"/>
</dbReference>
<dbReference type="Proteomes" id="UP000620262">
    <property type="component" value="Unassembled WGS sequence"/>
</dbReference>
<keyword evidence="12 15" id="KW-1278">Translocase</keyword>
<evidence type="ECO:0000256" key="1">
    <source>
        <dbReference type="ARBA" id="ARBA00001947"/>
    </source>
</evidence>
<comment type="function">
    <text evidence="15">Part of the Sec protein translocase complex. Interacts with the SecYEG preprotein conducting channel. Has a central role in coupling the hydrolysis of ATP to the transfer of proteins into and across the cell membrane, serving both as a receptor for the preprotein-SecB complex and as an ATP-driven molecular motor driving the stepwise translocation of polypeptide chains across the membrane.</text>
</comment>
<dbReference type="InterPro" id="IPR014018">
    <property type="entry name" value="SecA_motor_DEAD"/>
</dbReference>
<keyword evidence="10 15" id="KW-0067">ATP-binding</keyword>
<dbReference type="PROSITE" id="PS51196">
    <property type="entry name" value="SECA_MOTOR_DEAD"/>
    <property type="match status" value="1"/>
</dbReference>
<comment type="catalytic activity">
    <reaction evidence="15">
        <text>ATP + H2O + cellular proteinSide 1 = ADP + phosphate + cellular proteinSide 2.</text>
        <dbReference type="EC" id="7.4.2.8"/>
    </reaction>
</comment>
<dbReference type="SUPFAM" id="SSF81886">
    <property type="entry name" value="Helical scaffold and wing domains of SecA"/>
    <property type="match status" value="1"/>
</dbReference>
<feature type="binding site" evidence="15">
    <location>
        <position position="89"/>
    </location>
    <ligand>
        <name>ATP</name>
        <dbReference type="ChEBI" id="CHEBI:30616"/>
    </ligand>
</feature>
<dbReference type="InterPro" id="IPR020937">
    <property type="entry name" value="SecA_CS"/>
</dbReference>
<dbReference type="InterPro" id="IPR000185">
    <property type="entry name" value="SecA"/>
</dbReference>
<dbReference type="RefSeq" id="WP_192729017.1">
    <property type="nucleotide sequence ID" value="NZ_BAAAVL010000007.1"/>
</dbReference>
<keyword evidence="13 15" id="KW-0811">Translocation</keyword>
<keyword evidence="6 15" id="KW-0963">Cytoplasm</keyword>
<organism evidence="19 20">
    <name type="scientific">Rhizobium viscosum</name>
    <name type="common">Arthrobacter viscosus</name>
    <dbReference type="NCBI Taxonomy" id="1673"/>
    <lineage>
        <taxon>Bacteria</taxon>
        <taxon>Pseudomonadati</taxon>
        <taxon>Pseudomonadota</taxon>
        <taxon>Alphaproteobacteria</taxon>
        <taxon>Hyphomicrobiales</taxon>
        <taxon>Rhizobiaceae</taxon>
        <taxon>Rhizobium/Agrobacterium group</taxon>
        <taxon>Rhizobium</taxon>
    </lineage>
</organism>
<dbReference type="InterPro" id="IPR011130">
    <property type="entry name" value="SecA_preprotein_X-link_dom"/>
</dbReference>
<dbReference type="Pfam" id="PF21090">
    <property type="entry name" value="P-loop_SecA"/>
    <property type="match status" value="1"/>
</dbReference>
<dbReference type="Pfam" id="PF07517">
    <property type="entry name" value="SecA_DEAD"/>
    <property type="match status" value="1"/>
</dbReference>
<dbReference type="Gene3D" id="3.10.450.50">
    <property type="match status" value="1"/>
</dbReference>
<keyword evidence="8 15" id="KW-0547">Nucleotide-binding</keyword>
<evidence type="ECO:0000256" key="16">
    <source>
        <dbReference type="RuleBase" id="RU003874"/>
    </source>
</evidence>
<dbReference type="InterPro" id="IPR036266">
    <property type="entry name" value="SecA_Wing/Scaffold_sf"/>
</dbReference>
<comment type="cofactor">
    <cofactor evidence="1">
        <name>Zn(2+)</name>
        <dbReference type="ChEBI" id="CHEBI:29105"/>
    </cofactor>
</comment>
<evidence type="ECO:0000256" key="9">
    <source>
        <dbReference type="ARBA" id="ARBA00022833"/>
    </source>
</evidence>
<accession>A0ABR9IPN6</accession>
<evidence type="ECO:0000256" key="8">
    <source>
        <dbReference type="ARBA" id="ARBA00022741"/>
    </source>
</evidence>
<dbReference type="NCBIfam" id="NF009538">
    <property type="entry name" value="PRK12904.1"/>
    <property type="match status" value="1"/>
</dbReference>
<evidence type="ECO:0000256" key="6">
    <source>
        <dbReference type="ARBA" id="ARBA00022490"/>
    </source>
</evidence>
<evidence type="ECO:0000256" key="10">
    <source>
        <dbReference type="ARBA" id="ARBA00022840"/>
    </source>
</evidence>
<dbReference type="Pfam" id="PF02810">
    <property type="entry name" value="SEC-C"/>
    <property type="match status" value="1"/>
</dbReference>
<dbReference type="EC" id="7.4.2.8" evidence="15"/>
<gene>
    <name evidence="15" type="primary">secA</name>
    <name evidence="19" type="ORF">H4W29_002284</name>
</gene>
<dbReference type="PROSITE" id="PS51192">
    <property type="entry name" value="HELICASE_ATP_BIND_1"/>
    <property type="match status" value="1"/>
</dbReference>
<dbReference type="Pfam" id="PF01043">
    <property type="entry name" value="SecA_PP_bind"/>
    <property type="match status" value="1"/>
</dbReference>
<evidence type="ECO:0000259" key="17">
    <source>
        <dbReference type="PROSITE" id="PS51192"/>
    </source>
</evidence>
<dbReference type="InterPro" id="IPR011115">
    <property type="entry name" value="SecA_DEAD"/>
</dbReference>
<evidence type="ECO:0000256" key="11">
    <source>
        <dbReference type="ARBA" id="ARBA00022927"/>
    </source>
</evidence>
<evidence type="ECO:0000256" key="3">
    <source>
        <dbReference type="ARBA" id="ARBA00007650"/>
    </source>
</evidence>
<dbReference type="NCBIfam" id="TIGR00963">
    <property type="entry name" value="secA"/>
    <property type="match status" value="1"/>
</dbReference>
<keyword evidence="14 15" id="KW-0472">Membrane</keyword>
<feature type="binding site" evidence="15">
    <location>
        <begin position="107"/>
        <end position="111"/>
    </location>
    <ligand>
        <name>ATP</name>
        <dbReference type="ChEBI" id="CHEBI:30616"/>
    </ligand>
</feature>
<evidence type="ECO:0000256" key="15">
    <source>
        <dbReference type="HAMAP-Rule" id="MF_01382"/>
    </source>
</evidence>
<feature type="domain" description="SecA family profile" evidence="18">
    <location>
        <begin position="5"/>
        <end position="615"/>
    </location>
</feature>
<dbReference type="InterPro" id="IPR014001">
    <property type="entry name" value="Helicase_ATP-bd"/>
</dbReference>
<sequence>MVSFGGIARKLFGSANDRRVRSFQPNVAAINSIEEKTKALTDEQLAAKTVEFRALLAEGKTLDDILIPAFAVVREASRRVLGMRPFDVQLVGGMILHSNAIAEMKTGEGKTLVATLPVYLNALSGKGVHVVTVNDYLAQRDAATMGRLYGFLGMTTGVIVHGLSDEERRDAYNCDITYATNNELGFDYLRDNMKYEKNQMVQRGHNFAIVDEVDSILVDEARTPLIISGPLDDRSDLYNTIDTYIPLLTPEDYEIDEKQRSANFSEVGTEKLENLLKQAGLLKGASLYDIENVAIVHHINNALKAHKLFQRDKDYIVRNGEIVIIDEFTGRMMPGRRYSEGQHQALEAKEKVQIQPENQTLASITFQNYFRMYGKLAGMTGTAQTEAEEFGNIYNLDVIEVPTNLPIKRLDEDDEVYRTVEEKYKAIIAEILDAHERGQPVLVGTTSIEKSEFLAELMRKQGFSNFQVLNARYHEQEAYIVAQAGVPGAVTIATNMAGRGTDIQLGGNLDMRVERELGEIEPGSERDTKIEAIREEIKQLKEKALAAGGLYVIATERHESRRIDNQLRGRSGRQGDPGRSKFYLSLQDDLMRIFGSDRMDSMLQKLGLKEGEAIVHPWINKALERAQKKVEARNFDIRKNLLKYDDVLNDQRKVIFEQRVEMMEAPNISETVSDMRREVVDDLVTTHIPERAYAEQWDAAGLKTQAANILNLDLPIEDWVKEEGIGEDDIRERLTEATNAAFNEKVERFGPDIMHYVERQVVMQTLDHLWREHIVNLDHLRSVIGFRGYAQRDPLQEYKSEAFELFQALLNNLRQAVTAQLMRVELVQQAPPQPEPPIMQAHHLDPTTGEDEFTNTTYQALEVTVPPENRNPNDPQTWGKVGRNEACPCGSGKKYKHCHGAFEQV</sequence>
<dbReference type="EMBL" id="JADBEC010000001">
    <property type="protein sequence ID" value="MBE1505103.1"/>
    <property type="molecule type" value="Genomic_DNA"/>
</dbReference>
<comment type="subcellular location">
    <subcellularLocation>
        <location evidence="15">Cell membrane</location>
        <topology evidence="15">Peripheral membrane protein</topology>
        <orientation evidence="15">Cytoplasmic side</orientation>
    </subcellularLocation>
    <subcellularLocation>
        <location evidence="15">Cytoplasm</location>
    </subcellularLocation>
    <subcellularLocation>
        <location evidence="2">Membrane</location>
        <topology evidence="2">Peripheral membrane protein</topology>
    </subcellularLocation>
    <text evidence="15">Distribution is 50-50.</text>
</comment>
<keyword evidence="7" id="KW-0479">Metal-binding</keyword>
<dbReference type="PANTHER" id="PTHR30612">
    <property type="entry name" value="SECA INNER MEMBRANE COMPONENT OF SEC PROTEIN SECRETION SYSTEM"/>
    <property type="match status" value="1"/>
</dbReference>
<name>A0ABR9IPN6_RHIVS</name>
<keyword evidence="5 15" id="KW-1003">Cell membrane</keyword>
<dbReference type="InterPro" id="IPR011116">
    <property type="entry name" value="SecA_Wing/Scaffold"/>
</dbReference>
<dbReference type="CDD" id="cd18803">
    <property type="entry name" value="SF2_C_secA"/>
    <property type="match status" value="1"/>
</dbReference>
<dbReference type="CDD" id="cd17928">
    <property type="entry name" value="DEXDc_SecA"/>
    <property type="match status" value="1"/>
</dbReference>
<feature type="domain" description="Helicase ATP-binding" evidence="17">
    <location>
        <begin position="91"/>
        <end position="249"/>
    </location>
</feature>
<evidence type="ECO:0000256" key="4">
    <source>
        <dbReference type="ARBA" id="ARBA00022448"/>
    </source>
</evidence>
<dbReference type="InterPro" id="IPR004027">
    <property type="entry name" value="SEC_C_motif"/>
</dbReference>
<dbReference type="SUPFAM" id="SSF81767">
    <property type="entry name" value="Pre-protein crosslinking domain of SecA"/>
    <property type="match status" value="1"/>
</dbReference>
<dbReference type="PRINTS" id="PR00906">
    <property type="entry name" value="SECA"/>
</dbReference>
<comment type="caution">
    <text evidence="19">The sequence shown here is derived from an EMBL/GenBank/DDBJ whole genome shotgun (WGS) entry which is preliminary data.</text>
</comment>
<dbReference type="InterPro" id="IPR027417">
    <property type="entry name" value="P-loop_NTPase"/>
</dbReference>
<comment type="subunit">
    <text evidence="15">Monomer and homodimer. Part of the essential Sec protein translocation apparatus which comprises SecA, SecYEG and auxiliary proteins SecDF-YajC and YidC.</text>
</comment>
<dbReference type="Gene3D" id="1.10.3060.10">
    <property type="entry name" value="Helical scaffold and wing domains of SecA"/>
    <property type="match status" value="1"/>
</dbReference>
<keyword evidence="11 15" id="KW-0653">Protein transport</keyword>
<dbReference type="SMART" id="SM00958">
    <property type="entry name" value="SecA_PP_bind"/>
    <property type="match status" value="1"/>
</dbReference>
<evidence type="ECO:0000259" key="18">
    <source>
        <dbReference type="PROSITE" id="PS51196"/>
    </source>
</evidence>
<feature type="binding site" evidence="15">
    <location>
        <position position="502"/>
    </location>
    <ligand>
        <name>ATP</name>
        <dbReference type="ChEBI" id="CHEBI:30616"/>
    </ligand>
</feature>
<evidence type="ECO:0000256" key="14">
    <source>
        <dbReference type="ARBA" id="ARBA00023136"/>
    </source>
</evidence>
<evidence type="ECO:0000256" key="13">
    <source>
        <dbReference type="ARBA" id="ARBA00023010"/>
    </source>
</evidence>
<evidence type="ECO:0000256" key="5">
    <source>
        <dbReference type="ARBA" id="ARBA00022475"/>
    </source>
</evidence>
<evidence type="ECO:0000256" key="7">
    <source>
        <dbReference type="ARBA" id="ARBA00022723"/>
    </source>
</evidence>
<evidence type="ECO:0000313" key="20">
    <source>
        <dbReference type="Proteomes" id="UP000620262"/>
    </source>
</evidence>
<evidence type="ECO:0000256" key="12">
    <source>
        <dbReference type="ARBA" id="ARBA00022967"/>
    </source>
</evidence>
<dbReference type="PROSITE" id="PS01312">
    <property type="entry name" value="SECA"/>
    <property type="match status" value="1"/>
</dbReference>
<evidence type="ECO:0000256" key="2">
    <source>
        <dbReference type="ARBA" id="ARBA00004170"/>
    </source>
</evidence>
<dbReference type="Pfam" id="PF07516">
    <property type="entry name" value="SecA_SW"/>
    <property type="match status" value="1"/>
</dbReference>
<evidence type="ECO:0000313" key="19">
    <source>
        <dbReference type="EMBL" id="MBE1505103.1"/>
    </source>
</evidence>
<keyword evidence="9" id="KW-0862">Zinc</keyword>
<dbReference type="InterPro" id="IPR044722">
    <property type="entry name" value="SecA_SF2_C"/>
</dbReference>
<comment type="similarity">
    <text evidence="3 15 16">Belongs to the SecA family.</text>
</comment>
<dbReference type="SMART" id="SM00957">
    <property type="entry name" value="SecA_DEAD"/>
    <property type="match status" value="1"/>
</dbReference>
<dbReference type="SUPFAM" id="SSF52540">
    <property type="entry name" value="P-loop containing nucleoside triphosphate hydrolases"/>
    <property type="match status" value="2"/>
</dbReference>
<dbReference type="Gene3D" id="3.40.50.300">
    <property type="entry name" value="P-loop containing nucleotide triphosphate hydrolases"/>
    <property type="match status" value="2"/>
</dbReference>
<protein>
    <recommendedName>
        <fullName evidence="15 16">Protein translocase subunit SecA</fullName>
        <ecNumber evidence="15">7.4.2.8</ecNumber>
    </recommendedName>
</protein>
<dbReference type="InterPro" id="IPR036670">
    <property type="entry name" value="SecA_X-link_sf"/>
</dbReference>
<reference evidence="19 20" key="1">
    <citation type="submission" date="2020-10" db="EMBL/GenBank/DDBJ databases">
        <title>Sequencing the genomes of 1000 actinobacteria strains.</title>
        <authorList>
            <person name="Klenk H.-P."/>
        </authorList>
    </citation>
    <scope>NUCLEOTIDE SEQUENCE [LARGE SCALE GENOMIC DNA]</scope>
    <source>
        <strain evidence="19 20">DSM 7307</strain>
    </source>
</reference>
<proteinExistence type="inferred from homology"/>
<dbReference type="PANTHER" id="PTHR30612:SF0">
    <property type="entry name" value="CHLOROPLAST PROTEIN-TRANSPORTING ATPASE"/>
    <property type="match status" value="1"/>
</dbReference>